<dbReference type="AlphaFoldDB" id="A0A8S9JRI5"/>
<sequence length="429" mass="47609">MYNRPASAQGVPDPSSDDLGLFNLSSQTRRPQTARDPINTLDSSRSRSQQSDSSRQHQLAFRSVPARGSSLWWSIQPYLRLSCKIAKLIGSVSQLHSSSPPSKLEFSDHSIGKSSRLHLFLCLDCVPMTCPEDETAVLLLPTRVEGDDVEKGAYVKLSEGQESSSSSSGQEEEEEEEVKEAATSPFWFWVKLALLFSFLASLAFVAYRWLGPLIMDKELIPIIKWEIRTFTHPVCGLLVFASVAVFPTILLPSTPSMWIAGMTFGYGYGFLLIISAASVGVSLPYFIGHLFRHKIQGWMESYPDQAVVLRAAGEGNWFHQFRAVTLIRISPFPYILYNYCSVATRVKYGPYITGSLLGMVPEIFVAIYTGNLVKTLAEASSADKHGLSVTQIILNILGFLGTVATTVLITKYAKRQLETMKKEEEALLQ</sequence>
<protein>
    <recommendedName>
        <fullName evidence="3">VTT domain-containing protein</fullName>
    </recommendedName>
</protein>
<feature type="transmembrane region" description="Helical" evidence="2">
    <location>
        <begin position="186"/>
        <end position="210"/>
    </location>
</feature>
<feature type="domain" description="VTT" evidence="3">
    <location>
        <begin position="251"/>
        <end position="371"/>
    </location>
</feature>
<feature type="transmembrane region" description="Helical" evidence="2">
    <location>
        <begin position="392"/>
        <end position="413"/>
    </location>
</feature>
<evidence type="ECO:0000256" key="1">
    <source>
        <dbReference type="SAM" id="MobiDB-lite"/>
    </source>
</evidence>
<feature type="region of interest" description="Disordered" evidence="1">
    <location>
        <begin position="157"/>
        <end position="176"/>
    </location>
</feature>
<feature type="compositionally biased region" description="Low complexity" evidence="1">
    <location>
        <begin position="158"/>
        <end position="169"/>
    </location>
</feature>
<evidence type="ECO:0000259" key="3">
    <source>
        <dbReference type="Pfam" id="PF09335"/>
    </source>
</evidence>
<gene>
    <name evidence="4" type="ORF">F2Q70_00034880</name>
</gene>
<feature type="transmembrane region" description="Helical" evidence="2">
    <location>
        <begin position="230"/>
        <end position="250"/>
    </location>
</feature>
<accession>A0A8S9JRI5</accession>
<feature type="transmembrane region" description="Helical" evidence="2">
    <location>
        <begin position="351"/>
        <end position="372"/>
    </location>
</feature>
<evidence type="ECO:0000256" key="2">
    <source>
        <dbReference type="SAM" id="Phobius"/>
    </source>
</evidence>
<dbReference type="EMBL" id="QGKY02000246">
    <property type="protein sequence ID" value="KAF2584328.1"/>
    <property type="molecule type" value="Genomic_DNA"/>
</dbReference>
<organism evidence="4">
    <name type="scientific">Brassica cretica</name>
    <name type="common">Mustard</name>
    <dbReference type="NCBI Taxonomy" id="69181"/>
    <lineage>
        <taxon>Eukaryota</taxon>
        <taxon>Viridiplantae</taxon>
        <taxon>Streptophyta</taxon>
        <taxon>Embryophyta</taxon>
        <taxon>Tracheophyta</taxon>
        <taxon>Spermatophyta</taxon>
        <taxon>Magnoliopsida</taxon>
        <taxon>eudicotyledons</taxon>
        <taxon>Gunneridae</taxon>
        <taxon>Pentapetalae</taxon>
        <taxon>rosids</taxon>
        <taxon>malvids</taxon>
        <taxon>Brassicales</taxon>
        <taxon>Brassicaceae</taxon>
        <taxon>Brassiceae</taxon>
        <taxon>Brassica</taxon>
    </lineage>
</organism>
<dbReference type="PANTHER" id="PTHR46431">
    <property type="entry name" value="EXPRESSED PROTEIN"/>
    <property type="match status" value="1"/>
</dbReference>
<name>A0A8S9JRI5_BRACR</name>
<keyword evidence="2" id="KW-1133">Transmembrane helix</keyword>
<proteinExistence type="predicted"/>
<feature type="transmembrane region" description="Helical" evidence="2">
    <location>
        <begin position="270"/>
        <end position="291"/>
    </location>
</feature>
<comment type="caution">
    <text evidence="4">The sequence shown here is derived from an EMBL/GenBank/DDBJ whole genome shotgun (WGS) entry which is preliminary data.</text>
</comment>
<evidence type="ECO:0000313" key="4">
    <source>
        <dbReference type="EMBL" id="KAF2584328.1"/>
    </source>
</evidence>
<keyword evidence="2" id="KW-0812">Transmembrane</keyword>
<dbReference type="InterPro" id="IPR032816">
    <property type="entry name" value="VTT_dom"/>
</dbReference>
<dbReference type="PANTHER" id="PTHR46431:SF7">
    <property type="entry name" value="SNARE ASSOCIATED GOLGI PROTEIN FAMILY"/>
    <property type="match status" value="1"/>
</dbReference>
<keyword evidence="2" id="KW-0472">Membrane</keyword>
<feature type="compositionally biased region" description="Low complexity" evidence="1">
    <location>
        <begin position="42"/>
        <end position="53"/>
    </location>
</feature>
<dbReference type="Pfam" id="PF09335">
    <property type="entry name" value="VTT_dom"/>
    <property type="match status" value="1"/>
</dbReference>
<reference evidence="4" key="1">
    <citation type="submission" date="2019-12" db="EMBL/GenBank/DDBJ databases">
        <title>Genome sequencing and annotation of Brassica cretica.</title>
        <authorList>
            <person name="Studholme D.J."/>
            <person name="Sarris P.F."/>
        </authorList>
    </citation>
    <scope>NUCLEOTIDE SEQUENCE</scope>
    <source>
        <strain evidence="4">PFS-102/07</strain>
        <tissue evidence="4">Leaf</tissue>
    </source>
</reference>
<feature type="region of interest" description="Disordered" evidence="1">
    <location>
        <begin position="1"/>
        <end position="61"/>
    </location>
</feature>